<protein>
    <submittedName>
        <fullName evidence="2">Uncharacterized protein</fullName>
    </submittedName>
</protein>
<dbReference type="Proteomes" id="UP000886657">
    <property type="component" value="Unassembled WGS sequence"/>
</dbReference>
<proteinExistence type="predicted"/>
<accession>A0A9D7XGG3</accession>
<feature type="signal peptide" evidence="1">
    <location>
        <begin position="1"/>
        <end position="28"/>
    </location>
</feature>
<dbReference type="PROSITE" id="PS51257">
    <property type="entry name" value="PROKAR_LIPOPROTEIN"/>
    <property type="match status" value="1"/>
</dbReference>
<gene>
    <name evidence="2" type="ORF">IPP58_06855</name>
</gene>
<reference evidence="2" key="1">
    <citation type="submission" date="2020-10" db="EMBL/GenBank/DDBJ databases">
        <title>Connecting structure to function with the recovery of over 1000 high-quality activated sludge metagenome-assembled genomes encoding full-length rRNA genes using long-read sequencing.</title>
        <authorList>
            <person name="Singleton C.M."/>
            <person name="Petriglieri F."/>
            <person name="Kristensen J.M."/>
            <person name="Kirkegaard R.H."/>
            <person name="Michaelsen T.Y."/>
            <person name="Andersen M.H."/>
            <person name="Karst S.M."/>
            <person name="Dueholm M.S."/>
            <person name="Nielsen P.H."/>
            <person name="Albertsen M."/>
        </authorList>
    </citation>
    <scope>NUCLEOTIDE SEQUENCE</scope>
    <source>
        <strain evidence="2">Skiv_18-Q3-R9-52_MAXAC.067</strain>
    </source>
</reference>
<dbReference type="EMBL" id="JADKIO010000005">
    <property type="protein sequence ID" value="MBK9796201.1"/>
    <property type="molecule type" value="Genomic_DNA"/>
</dbReference>
<evidence type="ECO:0000313" key="2">
    <source>
        <dbReference type="EMBL" id="MBK9796201.1"/>
    </source>
</evidence>
<feature type="chain" id="PRO_5038888714" evidence="1">
    <location>
        <begin position="29"/>
        <end position="145"/>
    </location>
</feature>
<name>A0A9D7XGG3_9BACT</name>
<evidence type="ECO:0000256" key="1">
    <source>
        <dbReference type="SAM" id="SignalP"/>
    </source>
</evidence>
<organism evidence="2 3">
    <name type="scientific">Candidatus Geothrix skivensis</name>
    <dbReference type="NCBI Taxonomy" id="2954439"/>
    <lineage>
        <taxon>Bacteria</taxon>
        <taxon>Pseudomonadati</taxon>
        <taxon>Acidobacteriota</taxon>
        <taxon>Holophagae</taxon>
        <taxon>Holophagales</taxon>
        <taxon>Holophagaceae</taxon>
        <taxon>Geothrix</taxon>
    </lineage>
</organism>
<sequence>MRTLAPMSALILAASLACVAPTPTPTLAELNSRWVGQPWKAYLAANGAPQSLSALPDGGQAAMYHHSRTEAGPRPTREVVNVATGERSILTPGANADTARQQWGPTAQTRVVDGKATGFSFTCTTVVRVNARGLIDKIERTGNDC</sequence>
<dbReference type="AlphaFoldDB" id="A0A9D7XGG3"/>
<evidence type="ECO:0000313" key="3">
    <source>
        <dbReference type="Proteomes" id="UP000886657"/>
    </source>
</evidence>
<keyword evidence="1" id="KW-0732">Signal</keyword>
<comment type="caution">
    <text evidence="2">The sequence shown here is derived from an EMBL/GenBank/DDBJ whole genome shotgun (WGS) entry which is preliminary data.</text>
</comment>